<evidence type="ECO:0000256" key="8">
    <source>
        <dbReference type="PROSITE-ProRule" id="PRU01360"/>
    </source>
</evidence>
<comment type="caution">
    <text evidence="11">The sequence shown here is derived from an EMBL/GenBank/DDBJ whole genome shotgun (WGS) entry which is preliminary data.</text>
</comment>
<keyword evidence="12" id="KW-1185">Reference proteome</keyword>
<dbReference type="RefSeq" id="WP_183305759.1">
    <property type="nucleotide sequence ID" value="NZ_JACIEP010000002.1"/>
</dbReference>
<evidence type="ECO:0000256" key="3">
    <source>
        <dbReference type="ARBA" id="ARBA00022452"/>
    </source>
</evidence>
<reference evidence="11 12" key="1">
    <citation type="submission" date="2020-08" db="EMBL/GenBank/DDBJ databases">
        <title>Genomic Encyclopedia of Type Strains, Phase IV (KMG-IV): sequencing the most valuable type-strain genomes for metagenomic binning, comparative biology and taxonomic classification.</title>
        <authorList>
            <person name="Goeker M."/>
        </authorList>
    </citation>
    <scope>NUCLEOTIDE SEQUENCE [LARGE SCALE GENOMIC DNA]</scope>
    <source>
        <strain evidence="11 12">DSM 104969</strain>
    </source>
</reference>
<dbReference type="GO" id="GO:0044718">
    <property type="term" value="P:siderophore transmembrane transport"/>
    <property type="evidence" value="ECO:0007669"/>
    <property type="project" value="TreeGrafter"/>
</dbReference>
<dbReference type="Gene3D" id="2.40.170.20">
    <property type="entry name" value="TonB-dependent receptor, beta-barrel domain"/>
    <property type="match status" value="1"/>
</dbReference>
<dbReference type="AlphaFoldDB" id="A0A840CHP9"/>
<keyword evidence="7 8" id="KW-0998">Cell outer membrane</keyword>
<name>A0A840CHP9_9BACT</name>
<dbReference type="NCBIfam" id="TIGR04056">
    <property type="entry name" value="OMP_RagA_SusC"/>
    <property type="match status" value="1"/>
</dbReference>
<comment type="similarity">
    <text evidence="8">Belongs to the TonB-dependent receptor family.</text>
</comment>
<evidence type="ECO:0000256" key="7">
    <source>
        <dbReference type="ARBA" id="ARBA00023237"/>
    </source>
</evidence>
<dbReference type="GO" id="GO:0015344">
    <property type="term" value="F:siderophore uptake transmembrane transporter activity"/>
    <property type="evidence" value="ECO:0007669"/>
    <property type="project" value="TreeGrafter"/>
</dbReference>
<dbReference type="GO" id="GO:0009279">
    <property type="term" value="C:cell outer membrane"/>
    <property type="evidence" value="ECO:0007669"/>
    <property type="project" value="UniProtKB-SubCell"/>
</dbReference>
<dbReference type="Pfam" id="PF07715">
    <property type="entry name" value="Plug"/>
    <property type="match status" value="1"/>
</dbReference>
<proteinExistence type="inferred from homology"/>
<gene>
    <name evidence="11" type="ORF">GGR21_000703</name>
</gene>
<dbReference type="PANTHER" id="PTHR30069:SF29">
    <property type="entry name" value="HEMOGLOBIN AND HEMOGLOBIN-HAPTOGLOBIN-BINDING PROTEIN 1-RELATED"/>
    <property type="match status" value="1"/>
</dbReference>
<dbReference type="Proteomes" id="UP000555103">
    <property type="component" value="Unassembled WGS sequence"/>
</dbReference>
<dbReference type="InterPro" id="IPR036942">
    <property type="entry name" value="Beta-barrel_TonB_sf"/>
</dbReference>
<evidence type="ECO:0000256" key="5">
    <source>
        <dbReference type="ARBA" id="ARBA00022729"/>
    </source>
</evidence>
<organism evidence="11 12">
    <name type="scientific">Dysgonomonas hofstadii</name>
    <dbReference type="NCBI Taxonomy" id="637886"/>
    <lineage>
        <taxon>Bacteria</taxon>
        <taxon>Pseudomonadati</taxon>
        <taxon>Bacteroidota</taxon>
        <taxon>Bacteroidia</taxon>
        <taxon>Bacteroidales</taxon>
        <taxon>Dysgonomonadaceae</taxon>
        <taxon>Dysgonomonas</taxon>
    </lineage>
</organism>
<dbReference type="Gene3D" id="3.55.50.30">
    <property type="match status" value="1"/>
</dbReference>
<feature type="domain" description="TonB-dependent receptor plug" evidence="10">
    <location>
        <begin position="229"/>
        <end position="328"/>
    </location>
</feature>
<dbReference type="SUPFAM" id="SSF56935">
    <property type="entry name" value="Porins"/>
    <property type="match status" value="1"/>
</dbReference>
<evidence type="ECO:0000256" key="4">
    <source>
        <dbReference type="ARBA" id="ARBA00022692"/>
    </source>
</evidence>
<keyword evidence="6 8" id="KW-0472">Membrane</keyword>
<dbReference type="PROSITE" id="PS52016">
    <property type="entry name" value="TONB_DEPENDENT_REC_3"/>
    <property type="match status" value="1"/>
</dbReference>
<protein>
    <submittedName>
        <fullName evidence="11">TonB-linked SusC/RagA family outer membrane protein</fullName>
    </submittedName>
</protein>
<keyword evidence="4 8" id="KW-0812">Transmembrane</keyword>
<keyword evidence="5" id="KW-0732">Signal</keyword>
<accession>A0A840CHP9</accession>
<dbReference type="Gene3D" id="2.170.130.10">
    <property type="entry name" value="TonB-dependent receptor, plug domain"/>
    <property type="match status" value="1"/>
</dbReference>
<evidence type="ECO:0000256" key="1">
    <source>
        <dbReference type="ARBA" id="ARBA00004571"/>
    </source>
</evidence>
<dbReference type="InterPro" id="IPR012910">
    <property type="entry name" value="Plug_dom"/>
</dbReference>
<dbReference type="PANTHER" id="PTHR30069">
    <property type="entry name" value="TONB-DEPENDENT OUTER MEMBRANE RECEPTOR"/>
    <property type="match status" value="1"/>
</dbReference>
<dbReference type="InterPro" id="IPR039426">
    <property type="entry name" value="TonB-dep_rcpt-like"/>
</dbReference>
<feature type="region of interest" description="Disordered" evidence="9">
    <location>
        <begin position="398"/>
        <end position="417"/>
    </location>
</feature>
<sequence>MNKQLKKMNVTLLNRVNRWVVLIVAVFGFFCSLPAKTLQIDVQFPDELLSIRLKKISTQANASILFDPQLVKDTRSEALSSTKNMTTGQLIAQSLKGTPFSYKKTAATSYAIIRKDDEKETDALTVPHGQGTISGTVLDEAGNPVTGVTVSIPGTTIGTVTDVNGKYSLSNIPEGTVNVQFTFMSYETQLMRGVKVIADKATSLDVVLKETMTQLGEVVVTALGIKKDVKKLGYAVQEINNDEISEIPSTNFASQLSGKVAGLTVFNTPNLLQENRIELRGRSPLIVINGVPTNSNAYDISAMDIDKVVVLKGATAAALYGSKGQNGAIQIITKSAQKGTSIELSQRSVFNMGWIVYPKVQTKYGNGEKGQYAYFDGQGNGTYDNDFIWGPALDKPDPSTSSGIWETPQWDSPIDADGNRIPTPFTSRGKNNLKNFLETGYTLSNNIAITYGTEKGSIRAGFGYDYTNGAIPNTSLKNYNASLNTTFEVTKKLKLTANIAFNRQDSPNFPRIIYGNSNILYNMLIWAGTDVDMRAMKNYWKPGRENYEQVYFNYSWINNPYFTAYEQLETYVRDKTNGIFLAEYKLNDHFEFDVRQSIETIRDSRESKFPFDYVGMREGEYGINNNDWSEFNTELFIKYNDTFGKFGLNAFVGAATNYKQSKNIYSKTHGLKVPNVYNLANTKGAIASTNNLTEYARNSVFTSVDIDYLNTYYLSLTGRVDKSSALPTQNNSYFYPSASGSVILSNLLGLPTSTFLKARGTWSVVRADLQPYEYMTAYMPAVIYGTEYSVSYPNVLGNNELKAQNTSGYELGLGGTLLKGLLNFDLTYYNYIDSDMIFDQPASIASGFISHKINGNKFRRYGFEAIVGTDINITKEVKWNSAINWSLYRNVLKEIHGGADNLNGVKVGERLDKYMTTNTMMKSPSGELIIGDNGLPVRDTELKSLGHRGPSWTASWSNKFSYKNFDLSFLFEARIGGKDQANMNRQMWYSGAHPNSVGWEREDYVEGKPYIAKGVNVVSGSLTTDANGNVVDTRVFKENDRPTDYKSFSEQYYYRMSGETNAFDLSFLKMREISLGYTFRPQLLEKLNIGMKQASLSVVASNLFIISDFPMSDPDEGSGGMDENKLQFPSYRNIGFNINVKF</sequence>
<evidence type="ECO:0000313" key="11">
    <source>
        <dbReference type="EMBL" id="MBB4034816.1"/>
    </source>
</evidence>
<evidence type="ECO:0000256" key="6">
    <source>
        <dbReference type="ARBA" id="ARBA00023136"/>
    </source>
</evidence>
<dbReference type="InterPro" id="IPR037066">
    <property type="entry name" value="Plug_dom_sf"/>
</dbReference>
<evidence type="ECO:0000313" key="12">
    <source>
        <dbReference type="Proteomes" id="UP000555103"/>
    </source>
</evidence>
<keyword evidence="2 8" id="KW-0813">Transport</keyword>
<evidence type="ECO:0000259" key="10">
    <source>
        <dbReference type="Pfam" id="PF07715"/>
    </source>
</evidence>
<evidence type="ECO:0000256" key="9">
    <source>
        <dbReference type="SAM" id="MobiDB-lite"/>
    </source>
</evidence>
<dbReference type="SUPFAM" id="SSF49464">
    <property type="entry name" value="Carboxypeptidase regulatory domain-like"/>
    <property type="match status" value="1"/>
</dbReference>
<evidence type="ECO:0000256" key="2">
    <source>
        <dbReference type="ARBA" id="ARBA00022448"/>
    </source>
</evidence>
<keyword evidence="3 8" id="KW-1134">Transmembrane beta strand</keyword>
<dbReference type="Gene3D" id="2.60.40.1120">
    <property type="entry name" value="Carboxypeptidase-like, regulatory domain"/>
    <property type="match status" value="1"/>
</dbReference>
<comment type="subcellular location">
    <subcellularLocation>
        <location evidence="1 8">Cell outer membrane</location>
        <topology evidence="1 8">Multi-pass membrane protein</topology>
    </subcellularLocation>
</comment>
<dbReference type="Pfam" id="PF13715">
    <property type="entry name" value="CarbopepD_reg_2"/>
    <property type="match status" value="1"/>
</dbReference>
<dbReference type="EMBL" id="JACIEP010000002">
    <property type="protein sequence ID" value="MBB4034816.1"/>
    <property type="molecule type" value="Genomic_DNA"/>
</dbReference>
<dbReference type="InterPro" id="IPR023996">
    <property type="entry name" value="TonB-dep_OMP_SusC/RagA"/>
</dbReference>
<dbReference type="InterPro" id="IPR008969">
    <property type="entry name" value="CarboxyPept-like_regulatory"/>
</dbReference>